<feature type="domain" description="TsaA-like" evidence="3">
    <location>
        <begin position="5"/>
        <end position="137"/>
    </location>
</feature>
<dbReference type="InterPro" id="IPR023368">
    <property type="entry name" value="UPF0066_cons_site"/>
</dbReference>
<dbReference type="OrthoDB" id="9804309at2"/>
<keyword evidence="5" id="KW-1185">Reference proteome</keyword>
<dbReference type="InterPro" id="IPR023370">
    <property type="entry name" value="TrmO-like_N"/>
</dbReference>
<dbReference type="PANTHER" id="PTHR12818">
    <property type="entry name" value="TRNA (ADENINE(37)-N6)-METHYLTRANSFERASE"/>
    <property type="match status" value="1"/>
</dbReference>
<dbReference type="PROSITE" id="PS51668">
    <property type="entry name" value="TSAA_2"/>
    <property type="match status" value="1"/>
</dbReference>
<dbReference type="PROSITE" id="PS01318">
    <property type="entry name" value="TSAA_1"/>
    <property type="match status" value="1"/>
</dbReference>
<dbReference type="InterPro" id="IPR036413">
    <property type="entry name" value="YaeB-like_sf"/>
</dbReference>
<protein>
    <submittedName>
        <fullName evidence="4">tRNA-Thr(GGU) m(6)t(6)A37 methyltransferase TsaA</fullName>
    </submittedName>
</protein>
<gene>
    <name evidence="4" type="ORF">DPRO_0866</name>
</gene>
<evidence type="ECO:0000256" key="1">
    <source>
        <dbReference type="ARBA" id="ARBA00022691"/>
    </source>
</evidence>
<comment type="similarity">
    <text evidence="2">Belongs to the tRNA methyltransferase O family.</text>
</comment>
<dbReference type="SUPFAM" id="SSF118196">
    <property type="entry name" value="YaeB-like"/>
    <property type="match status" value="1"/>
</dbReference>
<evidence type="ECO:0000313" key="5">
    <source>
        <dbReference type="Proteomes" id="UP000219215"/>
    </source>
</evidence>
<dbReference type="EMBL" id="LT907975">
    <property type="protein sequence ID" value="SOB57756.1"/>
    <property type="molecule type" value="Genomic_DNA"/>
</dbReference>
<dbReference type="RefSeq" id="WP_097010955.1">
    <property type="nucleotide sequence ID" value="NZ_LT907975.1"/>
</dbReference>
<reference evidence="5" key="1">
    <citation type="submission" date="2017-09" db="EMBL/GenBank/DDBJ databases">
        <authorList>
            <person name="Regsiter A."/>
            <person name="William W."/>
        </authorList>
    </citation>
    <scope>NUCLEOTIDE SEQUENCE [LARGE SCALE GENOMIC DNA]</scope>
    <source>
        <strain evidence="5">500-1</strain>
    </source>
</reference>
<evidence type="ECO:0000259" key="3">
    <source>
        <dbReference type="PROSITE" id="PS51668"/>
    </source>
</evidence>
<evidence type="ECO:0000313" key="4">
    <source>
        <dbReference type="EMBL" id="SOB57756.1"/>
    </source>
</evidence>
<keyword evidence="1" id="KW-0949">S-adenosyl-L-methionine</keyword>
<dbReference type="Pfam" id="PF01980">
    <property type="entry name" value="TrmO_N"/>
    <property type="match status" value="1"/>
</dbReference>
<accession>A0A2C8F4V7</accession>
<dbReference type="InterPro" id="IPR036414">
    <property type="entry name" value="YaeB_N_sf"/>
</dbReference>
<dbReference type="CDD" id="cd09281">
    <property type="entry name" value="UPF0066"/>
    <property type="match status" value="1"/>
</dbReference>
<sequence>MDKELVIIGYVRSSIDNLEEAPKMEDEPGAVQATIELDPAYIDGLDQMEPGAELDIFTWLHKADRSVLKVHPRGIKDRPMRGVFTTRSPFRPNPIGVHRVTLKAIDNNSNLIVEPIEVIDGTPVVDIKSKPKEPPHS</sequence>
<dbReference type="InterPro" id="IPR040372">
    <property type="entry name" value="YaeB-like"/>
</dbReference>
<dbReference type="KEGG" id="pprf:DPRO_0866"/>
<dbReference type="NCBIfam" id="TIGR00104">
    <property type="entry name" value="tRNA_TsaA"/>
    <property type="match status" value="1"/>
</dbReference>
<dbReference type="Gene3D" id="2.40.30.70">
    <property type="entry name" value="YaeB-like"/>
    <property type="match status" value="1"/>
</dbReference>
<keyword evidence="4" id="KW-0808">Transferase</keyword>
<dbReference type="Proteomes" id="UP000219215">
    <property type="component" value="Chromosome DPRO"/>
</dbReference>
<organism evidence="4 5">
    <name type="scientific">Pseudodesulfovibrio profundus</name>
    <dbReference type="NCBI Taxonomy" id="57320"/>
    <lineage>
        <taxon>Bacteria</taxon>
        <taxon>Pseudomonadati</taxon>
        <taxon>Thermodesulfobacteriota</taxon>
        <taxon>Desulfovibrionia</taxon>
        <taxon>Desulfovibrionales</taxon>
        <taxon>Desulfovibrionaceae</taxon>
    </lineage>
</organism>
<dbReference type="PANTHER" id="PTHR12818:SF0">
    <property type="entry name" value="TRNA (ADENINE(37)-N6)-METHYLTRANSFERASE"/>
    <property type="match status" value="1"/>
</dbReference>
<dbReference type="AlphaFoldDB" id="A0A2C8F4V7"/>
<keyword evidence="4" id="KW-0489">Methyltransferase</keyword>
<name>A0A2C8F4V7_9BACT</name>
<dbReference type="GO" id="GO:0032259">
    <property type="term" value="P:methylation"/>
    <property type="evidence" value="ECO:0007669"/>
    <property type="project" value="UniProtKB-KW"/>
</dbReference>
<evidence type="ECO:0000256" key="2">
    <source>
        <dbReference type="ARBA" id="ARBA00033753"/>
    </source>
</evidence>
<proteinExistence type="inferred from homology"/>
<dbReference type="GO" id="GO:0008168">
    <property type="term" value="F:methyltransferase activity"/>
    <property type="evidence" value="ECO:0007669"/>
    <property type="project" value="UniProtKB-KW"/>
</dbReference>